<feature type="domain" description="Disease resistance protein winged helix" evidence="10">
    <location>
        <begin position="840"/>
        <end position="894"/>
    </location>
</feature>
<dbReference type="InterPro" id="IPR055414">
    <property type="entry name" value="LRR_R13L4/SHOC2-like"/>
</dbReference>
<evidence type="ECO:0000259" key="11">
    <source>
        <dbReference type="Pfam" id="PF23598"/>
    </source>
</evidence>
<dbReference type="OMA" id="MSDQRYL"/>
<feature type="region of interest" description="Disordered" evidence="7">
    <location>
        <begin position="1072"/>
        <end position="1102"/>
    </location>
</feature>
<dbReference type="Pfam" id="PF23598">
    <property type="entry name" value="LRR_14"/>
    <property type="match status" value="2"/>
</dbReference>
<dbReference type="CDD" id="cd14798">
    <property type="entry name" value="RX-CC_like"/>
    <property type="match status" value="1"/>
</dbReference>
<dbReference type="Gene3D" id="3.80.10.10">
    <property type="entry name" value="Ribonuclease Inhibitor"/>
    <property type="match status" value="1"/>
</dbReference>
<evidence type="ECO:0000259" key="8">
    <source>
        <dbReference type="Pfam" id="PF00931"/>
    </source>
</evidence>
<dbReference type="Pfam" id="PF18052">
    <property type="entry name" value="Rx_N"/>
    <property type="match status" value="1"/>
</dbReference>
<dbReference type="PANTHER" id="PTHR23155:SF1135">
    <property type="entry name" value="OS08G0246300 PROTEIN"/>
    <property type="match status" value="1"/>
</dbReference>
<organism evidence="12 13">
    <name type="scientific">Sorghum bicolor</name>
    <name type="common">Sorghum</name>
    <name type="synonym">Sorghum vulgare</name>
    <dbReference type="NCBI Taxonomy" id="4558"/>
    <lineage>
        <taxon>Eukaryota</taxon>
        <taxon>Viridiplantae</taxon>
        <taxon>Streptophyta</taxon>
        <taxon>Embryophyta</taxon>
        <taxon>Tracheophyta</taxon>
        <taxon>Spermatophyta</taxon>
        <taxon>Magnoliopsida</taxon>
        <taxon>Liliopsida</taxon>
        <taxon>Poales</taxon>
        <taxon>Poaceae</taxon>
        <taxon>PACMAD clade</taxon>
        <taxon>Panicoideae</taxon>
        <taxon>Andropogonodae</taxon>
        <taxon>Andropogoneae</taxon>
        <taxon>Sorghinae</taxon>
        <taxon>Sorghum</taxon>
    </lineage>
</organism>
<evidence type="ECO:0000259" key="10">
    <source>
        <dbReference type="Pfam" id="PF23559"/>
    </source>
</evidence>
<dbReference type="GO" id="GO:0051707">
    <property type="term" value="P:response to other organism"/>
    <property type="evidence" value="ECO:0007669"/>
    <property type="project" value="UniProtKB-ARBA"/>
</dbReference>
<dbReference type="OrthoDB" id="677658at2759"/>
<dbReference type="Proteomes" id="UP000000768">
    <property type="component" value="Chromosome 5"/>
</dbReference>
<evidence type="ECO:0000313" key="13">
    <source>
        <dbReference type="Proteomes" id="UP000000768"/>
    </source>
</evidence>
<dbReference type="InterPro" id="IPR038005">
    <property type="entry name" value="RX-like_CC"/>
</dbReference>
<evidence type="ECO:0000256" key="2">
    <source>
        <dbReference type="ARBA" id="ARBA00022614"/>
    </source>
</evidence>
<reference evidence="13" key="2">
    <citation type="journal article" date="2018" name="Plant J.">
        <title>The Sorghum bicolor reference genome: improved assembly, gene annotations, a transcriptome atlas, and signatures of genome organization.</title>
        <authorList>
            <person name="McCormick R.F."/>
            <person name="Truong S.K."/>
            <person name="Sreedasyam A."/>
            <person name="Jenkins J."/>
            <person name="Shu S."/>
            <person name="Sims D."/>
            <person name="Kennedy M."/>
            <person name="Amirebrahimi M."/>
            <person name="Weers B.D."/>
            <person name="McKinley B."/>
            <person name="Mattison A."/>
            <person name="Morishige D.T."/>
            <person name="Grimwood J."/>
            <person name="Schmutz J."/>
            <person name="Mullet J.E."/>
        </authorList>
    </citation>
    <scope>NUCLEOTIDE SEQUENCE [LARGE SCALE GENOMIC DNA]</scope>
    <source>
        <strain evidence="13">cv. BTx623</strain>
    </source>
</reference>
<feature type="domain" description="NB-ARC" evidence="8">
    <location>
        <begin position="198"/>
        <end position="362"/>
    </location>
</feature>
<comment type="similarity">
    <text evidence="1">Belongs to the disease resistance NB-LRR family.</text>
</comment>
<dbReference type="InterPro" id="IPR058922">
    <property type="entry name" value="WHD_DRP"/>
</dbReference>
<keyword evidence="13" id="KW-1185">Reference proteome</keyword>
<dbReference type="InterPro" id="IPR032675">
    <property type="entry name" value="LRR_dom_sf"/>
</dbReference>
<proteinExistence type="inferred from homology"/>
<feature type="domain" description="Disease resistance R13L4/SHOC-2-like LRR" evidence="11">
    <location>
        <begin position="963"/>
        <end position="1066"/>
    </location>
</feature>
<name>A0A1B6PTB5_SORBI</name>
<dbReference type="Gene3D" id="3.40.50.300">
    <property type="entry name" value="P-loop containing nucleotide triphosphate hydrolases"/>
    <property type="match status" value="3"/>
</dbReference>
<feature type="compositionally biased region" description="Polar residues" evidence="7">
    <location>
        <begin position="1072"/>
        <end position="1081"/>
    </location>
</feature>
<dbReference type="InterPro" id="IPR002182">
    <property type="entry name" value="NB-ARC"/>
</dbReference>
<sequence length="1382" mass="156305">MADLVLGLAKSAVEGTLTMAKSAIEEEVKLKKSMQRDLLLISDEFEMMHSFLNVAKERTSDEMVRTLVRQVRNMALDVEDCIESVVLVDAKSHWWRRFLTSCMLPVPPYAPAAALDDAVAAAELLKSRVEAMGQRNQRYWHIRDHSGSSKSKSIEKTNQQAVANAAAVGILKEARNAKKKDSGSTNLAELIKNKDDVPPLQVISVWGAVGDLGVASIIKKAHDNPEICSKFTHRAWVKLTQSFNPHEFMRGLMAQFSTNYQQGSPVDLPKQIDAMMGMEGTLLTEEFAKQVSNNRYLIFLEDLSSTVDWEAVKMYLPDKKNGSCIVVHTQQLEVASLCVGQSHRVMELERFSDDHSVCVFFNEKRSQRYLIDLINKKDDGHAPLQVISVCGEDDGHLEVASIINKTCGDEDNDPEICKKFRYRAWVKLRHPFSEQEFIFRLLAQVCTNYCLRHGSAQDFMKLNGLDKVTEGVQIEQLVKQVMSDQRYLVFLDDVHFKEDWDAVSKYLPDKKNGSCIVVHTQQRDVASHCVGESDGILEMELFSTDHSVSVLLKEGEDEERAIKMEYAKEWINNNRKPVGRGADIENLSANKAGVRPVFGIAGVGKSYIVKHVYCKHVVNQRSYFQKFGWVDVPHPFNIRDFSWSLLLDLHSGSLQHGTMLRIRDPIQGCRELLKRHACLIVIDGLQSREEWDSIKDALAFEADADKNRSRIIVIANEESVASYCSPNWWNVEGLEQDDAFKLFEQTASKRGNDSLWPSDPSPAEIEQAKIVLHKCGGLPKVIVAVADFFAAGWRFNPIHLMKVLETNPAFTCLRDMFAWVNSYFVSCPDSLKPCIFYLSIFPVNHKIRRRRLVRRWIAEGYSTDTKESTADEKGERSFTDLCRLNMIQVPGSTSLSYLTRMPSCQVNGFFREYIMSRSMEENLVFALEGHCSLNSQRTGRHLTIGSTWDRDVSVYQSIDFSRLRSLTVFGKWESFFISDKMRIVRVLDLENASSVTDADLEQIVKLLPRLKFLSLRECKEITRLPDCFDRLRQLQTLDIRHTMVVSLPLCITKLQKLQHIRAGTSITTAQLDDDVSSSGTAQRLPAAAEAGSASSSSMDRQPRAAAALVSRSRLRLPGLCARRRRGQRLCGSRNGGVEAPPGIGEMMALHNISVIDVSVASGRAIIDELKNLTQLRKLGVSGVRRENCIEFCSAISGHPHLESLSVWVDHNQAGCLVAISSPPEELQSLKLYGCIDKLPAWIKLLPNLSKLKLQIDRIMQQDVDLLMDLPSLNILCLCSKEFQYGELRFEGPCRRLWVLEIDCNCRLKTVKFRGTWFSMPQLEVLKIRCQNNVSSLEFSGLQQLRKLREVSLTGSYDDKVKQQLKSQLGENQRDIKPVLKHN</sequence>
<feature type="compositionally biased region" description="Low complexity" evidence="7">
    <location>
        <begin position="1086"/>
        <end position="1102"/>
    </location>
</feature>
<keyword evidence="3" id="KW-0677">Repeat</keyword>
<evidence type="ECO:0000313" key="12">
    <source>
        <dbReference type="EMBL" id="KXG28915.1"/>
    </source>
</evidence>
<dbReference type="PRINTS" id="PR00364">
    <property type="entry name" value="DISEASERSIST"/>
</dbReference>
<evidence type="ECO:0000256" key="4">
    <source>
        <dbReference type="ARBA" id="ARBA00022741"/>
    </source>
</evidence>
<dbReference type="Pfam" id="PF00931">
    <property type="entry name" value="NB-ARC"/>
    <property type="match status" value="3"/>
</dbReference>
<evidence type="ECO:0000259" key="9">
    <source>
        <dbReference type="Pfam" id="PF18052"/>
    </source>
</evidence>
<dbReference type="Gramene" id="KXG28915">
    <property type="protein sequence ID" value="KXG28915"/>
    <property type="gene ID" value="SORBI_3005G183300"/>
</dbReference>
<dbReference type="Pfam" id="PF23559">
    <property type="entry name" value="WHD_DRP"/>
    <property type="match status" value="1"/>
</dbReference>
<dbReference type="SUPFAM" id="SSF52540">
    <property type="entry name" value="P-loop containing nucleoside triphosphate hydrolases"/>
    <property type="match status" value="3"/>
</dbReference>
<dbReference type="InterPro" id="IPR041118">
    <property type="entry name" value="Rx_N"/>
</dbReference>
<dbReference type="PANTHER" id="PTHR23155">
    <property type="entry name" value="DISEASE RESISTANCE PROTEIN RP"/>
    <property type="match status" value="1"/>
</dbReference>
<evidence type="ECO:0008006" key="14">
    <source>
        <dbReference type="Google" id="ProtNLM"/>
    </source>
</evidence>
<dbReference type="EMBL" id="CM000764">
    <property type="protein sequence ID" value="KXG28915.1"/>
    <property type="molecule type" value="Genomic_DNA"/>
</dbReference>
<feature type="domain" description="Disease resistance R13L4/SHOC-2-like LRR" evidence="11">
    <location>
        <begin position="1136"/>
        <end position="1364"/>
    </location>
</feature>
<evidence type="ECO:0000256" key="6">
    <source>
        <dbReference type="ARBA" id="ARBA00023054"/>
    </source>
</evidence>
<dbReference type="InterPro" id="IPR027417">
    <property type="entry name" value="P-loop_NTPase"/>
</dbReference>
<keyword evidence="6" id="KW-0175">Coiled coil</keyword>
<dbReference type="InParanoid" id="A0A1B6PTB5"/>
<feature type="domain" description="NB-ARC" evidence="8">
    <location>
        <begin position="414"/>
        <end position="555"/>
    </location>
</feature>
<dbReference type="GO" id="GO:0006952">
    <property type="term" value="P:defense response"/>
    <property type="evidence" value="ECO:0007669"/>
    <property type="project" value="UniProtKB-KW"/>
</dbReference>
<reference evidence="12 13" key="1">
    <citation type="journal article" date="2009" name="Nature">
        <title>The Sorghum bicolor genome and the diversification of grasses.</title>
        <authorList>
            <person name="Paterson A.H."/>
            <person name="Bowers J.E."/>
            <person name="Bruggmann R."/>
            <person name="Dubchak I."/>
            <person name="Grimwood J."/>
            <person name="Gundlach H."/>
            <person name="Haberer G."/>
            <person name="Hellsten U."/>
            <person name="Mitros T."/>
            <person name="Poliakov A."/>
            <person name="Schmutz J."/>
            <person name="Spannagl M."/>
            <person name="Tang H."/>
            <person name="Wang X."/>
            <person name="Wicker T."/>
            <person name="Bharti A.K."/>
            <person name="Chapman J."/>
            <person name="Feltus F.A."/>
            <person name="Gowik U."/>
            <person name="Grigoriev I.V."/>
            <person name="Lyons E."/>
            <person name="Maher C.A."/>
            <person name="Martis M."/>
            <person name="Narechania A."/>
            <person name="Otillar R.P."/>
            <person name="Penning B.W."/>
            <person name="Salamov A.A."/>
            <person name="Wang Y."/>
            <person name="Zhang L."/>
            <person name="Carpita N.C."/>
            <person name="Freeling M."/>
            <person name="Gingle A.R."/>
            <person name="Hash C.T."/>
            <person name="Keller B."/>
            <person name="Klein P."/>
            <person name="Kresovich S."/>
            <person name="McCann M.C."/>
            <person name="Ming R."/>
            <person name="Peterson D.G."/>
            <person name="Mehboob-ur-Rahman"/>
            <person name="Ware D."/>
            <person name="Westhoff P."/>
            <person name="Mayer K.F."/>
            <person name="Messing J."/>
            <person name="Rokhsar D.S."/>
        </authorList>
    </citation>
    <scope>NUCLEOTIDE SEQUENCE [LARGE SCALE GENOMIC DNA]</scope>
    <source>
        <strain evidence="13">cv. BTx623</strain>
    </source>
</reference>
<keyword evidence="2" id="KW-0433">Leucine-rich repeat</keyword>
<evidence type="ECO:0000256" key="7">
    <source>
        <dbReference type="SAM" id="MobiDB-lite"/>
    </source>
</evidence>
<protein>
    <recommendedName>
        <fullName evidence="14">NB-ARC domain-containing protein</fullName>
    </recommendedName>
</protein>
<evidence type="ECO:0000256" key="5">
    <source>
        <dbReference type="ARBA" id="ARBA00022821"/>
    </source>
</evidence>
<keyword evidence="4" id="KW-0547">Nucleotide-binding</keyword>
<feature type="domain" description="Disease resistance N-terminal" evidence="9">
    <location>
        <begin position="13"/>
        <end position="96"/>
    </location>
</feature>
<dbReference type="GO" id="GO:0043531">
    <property type="term" value="F:ADP binding"/>
    <property type="evidence" value="ECO:0007669"/>
    <property type="project" value="InterPro"/>
</dbReference>
<gene>
    <name evidence="12" type="ORF">SORBI_3005G183300</name>
</gene>
<evidence type="ECO:0000256" key="1">
    <source>
        <dbReference type="ARBA" id="ARBA00008894"/>
    </source>
</evidence>
<keyword evidence="5" id="KW-0611">Plant defense</keyword>
<dbReference type="eggNOG" id="KOG4658">
    <property type="taxonomic scope" value="Eukaryota"/>
</dbReference>
<accession>A0A1B6PTB5</accession>
<dbReference type="Gene3D" id="1.20.5.4130">
    <property type="match status" value="1"/>
</dbReference>
<dbReference type="SUPFAM" id="SSF52058">
    <property type="entry name" value="L domain-like"/>
    <property type="match status" value="1"/>
</dbReference>
<feature type="domain" description="NB-ARC" evidence="8">
    <location>
        <begin position="586"/>
        <end position="749"/>
    </location>
</feature>
<dbReference type="InterPro" id="IPR044974">
    <property type="entry name" value="Disease_R_plants"/>
</dbReference>
<evidence type="ECO:0000256" key="3">
    <source>
        <dbReference type="ARBA" id="ARBA00022737"/>
    </source>
</evidence>